<reference evidence="8" key="1">
    <citation type="submission" date="2018-04" db="EMBL/GenBank/DDBJ databases">
        <authorList>
            <person name="Go L.Y."/>
            <person name="Mitchell J.A."/>
        </authorList>
    </citation>
    <scope>NUCLEOTIDE SEQUENCE</scope>
    <source>
        <tissue evidence="8">Whole organism</tissue>
    </source>
</reference>
<evidence type="ECO:0000259" key="7">
    <source>
        <dbReference type="Pfam" id="PF13873"/>
    </source>
</evidence>
<evidence type="ECO:0000256" key="5">
    <source>
        <dbReference type="ARBA" id="ARBA00023163"/>
    </source>
</evidence>
<dbReference type="EMBL" id="UFQT01000933">
    <property type="protein sequence ID" value="SSX28064.1"/>
    <property type="molecule type" value="Genomic_DNA"/>
</dbReference>
<proteinExistence type="predicted"/>
<keyword evidence="5" id="KW-0804">Transcription</keyword>
<protein>
    <recommendedName>
        <fullName evidence="2">Regulatory protein zeste</fullName>
    </recommendedName>
</protein>
<accession>A0A336MCL1</accession>
<name>A0A336MCL1_CULSO</name>
<reference evidence="9" key="2">
    <citation type="submission" date="2018-07" db="EMBL/GenBank/DDBJ databases">
        <authorList>
            <person name="Quirk P.G."/>
            <person name="Krulwich T.A."/>
        </authorList>
    </citation>
    <scope>NUCLEOTIDE SEQUENCE</scope>
</reference>
<dbReference type="Pfam" id="PF13873">
    <property type="entry name" value="Myb_DNA-bind_5"/>
    <property type="match status" value="1"/>
</dbReference>
<evidence type="ECO:0000256" key="4">
    <source>
        <dbReference type="ARBA" id="ARBA00023125"/>
    </source>
</evidence>
<keyword evidence="4" id="KW-0238">DNA-binding</keyword>
<evidence type="ECO:0000256" key="6">
    <source>
        <dbReference type="ARBA" id="ARBA00025466"/>
    </source>
</evidence>
<comment type="subunit">
    <text evidence="1">Self-associates forming complexes of several hundred monomers.</text>
</comment>
<dbReference type="AlphaFoldDB" id="A0A336MCL1"/>
<dbReference type="GO" id="GO:0003677">
    <property type="term" value="F:DNA binding"/>
    <property type="evidence" value="ECO:0007669"/>
    <property type="project" value="UniProtKB-KW"/>
</dbReference>
<evidence type="ECO:0000313" key="8">
    <source>
        <dbReference type="EMBL" id="SSX07830.1"/>
    </source>
</evidence>
<dbReference type="VEuPathDB" id="VectorBase:CSON015130"/>
<feature type="domain" description="Myb/SANT-like DNA-binding" evidence="7">
    <location>
        <begin position="33"/>
        <end position="105"/>
    </location>
</feature>
<comment type="function">
    <text evidence="6">Involved in transvection phenomena (= synapsis-dependent gene expression), where the synaptic pairing of chromosomes carrying genes with which zeste interacts influences the expression of these genes. Zeste binds to DNA and stimulates transcription from a nearby promoter.</text>
</comment>
<organism evidence="9">
    <name type="scientific">Culicoides sonorensis</name>
    <name type="common">Biting midge</name>
    <dbReference type="NCBI Taxonomy" id="179676"/>
    <lineage>
        <taxon>Eukaryota</taxon>
        <taxon>Metazoa</taxon>
        <taxon>Ecdysozoa</taxon>
        <taxon>Arthropoda</taxon>
        <taxon>Hexapoda</taxon>
        <taxon>Insecta</taxon>
        <taxon>Pterygota</taxon>
        <taxon>Neoptera</taxon>
        <taxon>Endopterygota</taxon>
        <taxon>Diptera</taxon>
        <taxon>Nematocera</taxon>
        <taxon>Chironomoidea</taxon>
        <taxon>Ceratopogonidae</taxon>
        <taxon>Ceratopogoninae</taxon>
        <taxon>Culicoides</taxon>
        <taxon>Monoculicoides</taxon>
    </lineage>
</organism>
<evidence type="ECO:0000313" key="9">
    <source>
        <dbReference type="EMBL" id="SSX28064.1"/>
    </source>
</evidence>
<evidence type="ECO:0000256" key="1">
    <source>
        <dbReference type="ARBA" id="ARBA00011764"/>
    </source>
</evidence>
<gene>
    <name evidence="9" type="primary">CSON015130</name>
</gene>
<evidence type="ECO:0000256" key="3">
    <source>
        <dbReference type="ARBA" id="ARBA00023015"/>
    </source>
</evidence>
<evidence type="ECO:0000256" key="2">
    <source>
        <dbReference type="ARBA" id="ARBA00016807"/>
    </source>
</evidence>
<keyword evidence="3" id="KW-0805">Transcription regulation</keyword>
<sequence length="391" mass="45303">MEEEDIKKSKSEKSDPKIFHGLLTPSYKKHVKITKHQKSVLLEFLEKNFEYCRGTFKLLPGSESHDKNVLWDEVTTRLNGIGPAKTSNMWRKTCADLRMQIKKKVIEEKELTDEDKRMAKFYGLRSSLDKSSRLVNDRVTAEQKTKMIELIRDNYYYNQSTLKLEAKTPNSMEWDEIGEILNRTGGCKKGTIAWRKCWSDIKCDVGKKFANGAVPKMLTEDEYQIATIYGWLNGDQVVEMDQDSAVQYVIDPTVIIKSEADDKKYEMLENIQLIADENEDYIVEHLDENEEESEDQPIDETAESQIEDHNEETQMMDEQTSVFEKNSESIPNPEPSQQNQLLEQILAAQLRTNTLLEQLLERNSESNTIQNGILSELKNNSFMMVNRAFQK</sequence>
<dbReference type="EMBL" id="UFQS01000933">
    <property type="protein sequence ID" value="SSX07830.1"/>
    <property type="molecule type" value="Genomic_DNA"/>
</dbReference>
<dbReference type="InterPro" id="IPR028002">
    <property type="entry name" value="Myb_DNA-bind_5"/>
</dbReference>